<gene>
    <name evidence="2" type="ORF">MNBD_GAMMA03-383</name>
</gene>
<feature type="transmembrane region" description="Helical" evidence="1">
    <location>
        <begin position="27"/>
        <end position="49"/>
    </location>
</feature>
<keyword evidence="1" id="KW-1133">Transmembrane helix</keyword>
<accession>A0A3B0WBM1</accession>
<feature type="transmembrane region" description="Helical" evidence="1">
    <location>
        <begin position="80"/>
        <end position="99"/>
    </location>
</feature>
<protein>
    <submittedName>
        <fullName evidence="2">Uncharacterized protein</fullName>
    </submittedName>
</protein>
<reference evidence="2" key="1">
    <citation type="submission" date="2018-06" db="EMBL/GenBank/DDBJ databases">
        <authorList>
            <person name="Zhirakovskaya E."/>
        </authorList>
    </citation>
    <scope>NUCLEOTIDE SEQUENCE</scope>
</reference>
<dbReference type="EMBL" id="UOFC01000299">
    <property type="protein sequence ID" value="VAW49713.1"/>
    <property type="molecule type" value="Genomic_DNA"/>
</dbReference>
<sequence>MFKLLLSFLMGVLYVYFLIFGHDVIQLILQGVVFGLLFLLVLGFSWSLMKNNTPIITRYALLMGSEDTIDERRYTRKVTVVWVLFFMVLLLYKVFIFLEMTDIGQNGLLEIYFYLGTGVLFMVEFYVRPFFLPSHKGNSFISFLIGLSQISLKNIWQFDRTHKI</sequence>
<keyword evidence="1" id="KW-0812">Transmembrane</keyword>
<evidence type="ECO:0000313" key="2">
    <source>
        <dbReference type="EMBL" id="VAW49713.1"/>
    </source>
</evidence>
<evidence type="ECO:0000256" key="1">
    <source>
        <dbReference type="SAM" id="Phobius"/>
    </source>
</evidence>
<organism evidence="2">
    <name type="scientific">hydrothermal vent metagenome</name>
    <dbReference type="NCBI Taxonomy" id="652676"/>
    <lineage>
        <taxon>unclassified sequences</taxon>
        <taxon>metagenomes</taxon>
        <taxon>ecological metagenomes</taxon>
    </lineage>
</organism>
<name>A0A3B0WBM1_9ZZZZ</name>
<dbReference type="AlphaFoldDB" id="A0A3B0WBM1"/>
<keyword evidence="1" id="KW-0472">Membrane</keyword>
<feature type="transmembrane region" description="Helical" evidence="1">
    <location>
        <begin position="111"/>
        <end position="127"/>
    </location>
</feature>
<proteinExistence type="predicted"/>